<proteinExistence type="predicted"/>
<dbReference type="Gene3D" id="3.60.21.10">
    <property type="match status" value="1"/>
</dbReference>
<protein>
    <recommendedName>
        <fullName evidence="2">protein-serine/threonine phosphatase</fullName>
        <ecNumber evidence="2">3.1.3.16</ecNumber>
    </recommendedName>
</protein>
<organism evidence="8 9">
    <name type="scientific">Vitis vinifera</name>
    <name type="common">Grape</name>
    <dbReference type="NCBI Taxonomy" id="29760"/>
    <lineage>
        <taxon>Eukaryota</taxon>
        <taxon>Viridiplantae</taxon>
        <taxon>Streptophyta</taxon>
        <taxon>Embryophyta</taxon>
        <taxon>Tracheophyta</taxon>
        <taxon>Spermatophyta</taxon>
        <taxon>Magnoliopsida</taxon>
        <taxon>eudicotyledons</taxon>
        <taxon>Gunneridae</taxon>
        <taxon>Pentapetalae</taxon>
        <taxon>rosids</taxon>
        <taxon>Vitales</taxon>
        <taxon>Vitaceae</taxon>
        <taxon>Viteae</taxon>
        <taxon>Vitis</taxon>
    </lineage>
</organism>
<keyword evidence="6" id="KW-1133">Transmembrane helix</keyword>
<keyword evidence="4" id="KW-0378">Hydrolase</keyword>
<keyword evidence="5" id="KW-0464">Manganese</keyword>
<name>A0A438IPM0_VITVI</name>
<evidence type="ECO:0000256" key="3">
    <source>
        <dbReference type="ARBA" id="ARBA00022723"/>
    </source>
</evidence>
<sequence>MGNHLYFRVRLELDSVNFHGWVAIRTQNYPIFLGLINFGIGAGLRISSSSWVAALMLDLLFLLIFIVIGTGPDSSSLTTLVTALAAAAVAMVVVMLVVGIAATAVATTVVAVVVVVIGACWWGGCTSGVFSKSHTVNLDVEPQYSGARIEGDVVTLDFVKRMLDDFKNQKCLHKRYAFQIVLQTREMLRALPSLVDINVPNNSHFTVCGDVHGQVIALLSPSITFL</sequence>
<feature type="transmembrane region" description="Helical" evidence="6">
    <location>
        <begin position="77"/>
        <end position="98"/>
    </location>
</feature>
<dbReference type="EMBL" id="QGNW01000092">
    <property type="protein sequence ID" value="RVW98662.1"/>
    <property type="molecule type" value="Genomic_DNA"/>
</dbReference>
<evidence type="ECO:0000313" key="9">
    <source>
        <dbReference type="Proteomes" id="UP000288805"/>
    </source>
</evidence>
<keyword evidence="6" id="KW-0472">Membrane</keyword>
<dbReference type="AlphaFoldDB" id="A0A438IPM0"/>
<dbReference type="EC" id="3.1.3.16" evidence="2"/>
<comment type="caution">
    <text evidence="8">The sequence shown here is derived from an EMBL/GenBank/DDBJ whole genome shotgun (WGS) entry which is preliminary data.</text>
</comment>
<dbReference type="SUPFAM" id="SSF56300">
    <property type="entry name" value="Metallo-dependent phosphatases"/>
    <property type="match status" value="1"/>
</dbReference>
<dbReference type="GO" id="GO:0004722">
    <property type="term" value="F:protein serine/threonine phosphatase activity"/>
    <property type="evidence" value="ECO:0007669"/>
    <property type="project" value="UniProtKB-EC"/>
</dbReference>
<feature type="transmembrane region" description="Helical" evidence="6">
    <location>
        <begin position="105"/>
        <end position="124"/>
    </location>
</feature>
<dbReference type="PANTHER" id="PTHR45668">
    <property type="entry name" value="SERINE/THREONINE-PROTEIN PHOSPHATASE 5-RELATED"/>
    <property type="match status" value="1"/>
</dbReference>
<keyword evidence="3" id="KW-0479">Metal-binding</keyword>
<evidence type="ECO:0000256" key="4">
    <source>
        <dbReference type="ARBA" id="ARBA00022801"/>
    </source>
</evidence>
<gene>
    <name evidence="8" type="primary">PP5_4</name>
    <name evidence="8" type="ORF">CK203_032245</name>
</gene>
<dbReference type="InterPro" id="IPR051134">
    <property type="entry name" value="PPP_phosphatase"/>
</dbReference>
<evidence type="ECO:0000313" key="8">
    <source>
        <dbReference type="EMBL" id="RVW98662.1"/>
    </source>
</evidence>
<evidence type="ECO:0000256" key="5">
    <source>
        <dbReference type="ARBA" id="ARBA00023211"/>
    </source>
</evidence>
<dbReference type="InterPro" id="IPR029052">
    <property type="entry name" value="Metallo-depent_PP-like"/>
</dbReference>
<evidence type="ECO:0000256" key="1">
    <source>
        <dbReference type="ARBA" id="ARBA00001936"/>
    </source>
</evidence>
<dbReference type="GO" id="GO:0046872">
    <property type="term" value="F:metal ion binding"/>
    <property type="evidence" value="ECO:0007669"/>
    <property type="project" value="UniProtKB-KW"/>
</dbReference>
<evidence type="ECO:0000256" key="2">
    <source>
        <dbReference type="ARBA" id="ARBA00013081"/>
    </source>
</evidence>
<dbReference type="PANTHER" id="PTHR45668:SF5">
    <property type="entry name" value="SERINE_THREONINE-PROTEIN PHOSPHATASE 5"/>
    <property type="match status" value="1"/>
</dbReference>
<feature type="transmembrane region" description="Helical" evidence="6">
    <location>
        <begin position="51"/>
        <end position="71"/>
    </location>
</feature>
<dbReference type="InterPro" id="IPR013235">
    <property type="entry name" value="PPP_dom"/>
</dbReference>
<feature type="transmembrane region" description="Helical" evidence="6">
    <location>
        <begin position="27"/>
        <end position="44"/>
    </location>
</feature>
<dbReference type="Pfam" id="PF08321">
    <property type="entry name" value="PPP5"/>
    <property type="match status" value="1"/>
</dbReference>
<dbReference type="Proteomes" id="UP000288805">
    <property type="component" value="Unassembled WGS sequence"/>
</dbReference>
<evidence type="ECO:0000259" key="7">
    <source>
        <dbReference type="Pfam" id="PF08321"/>
    </source>
</evidence>
<reference evidence="8 9" key="1">
    <citation type="journal article" date="2018" name="PLoS Genet.">
        <title>Population sequencing reveals clonal diversity and ancestral inbreeding in the grapevine cultivar Chardonnay.</title>
        <authorList>
            <person name="Roach M.J."/>
            <person name="Johnson D.L."/>
            <person name="Bohlmann J."/>
            <person name="van Vuuren H.J."/>
            <person name="Jones S.J."/>
            <person name="Pretorius I.S."/>
            <person name="Schmidt S.A."/>
            <person name="Borneman A.R."/>
        </authorList>
    </citation>
    <scope>NUCLEOTIDE SEQUENCE [LARGE SCALE GENOMIC DNA]</scope>
    <source>
        <strain evidence="9">cv. Chardonnay</strain>
        <tissue evidence="8">Leaf</tissue>
    </source>
</reference>
<comment type="cofactor">
    <cofactor evidence="1">
        <name>Mn(2+)</name>
        <dbReference type="ChEBI" id="CHEBI:29035"/>
    </cofactor>
</comment>
<accession>A0A438IPM0</accession>
<feature type="domain" description="PPP" evidence="7">
    <location>
        <begin position="136"/>
        <end position="196"/>
    </location>
</feature>
<evidence type="ECO:0000256" key="6">
    <source>
        <dbReference type="SAM" id="Phobius"/>
    </source>
</evidence>
<keyword evidence="6" id="KW-0812">Transmembrane</keyword>